<comment type="caution">
    <text evidence="1">The sequence shown here is derived from an EMBL/GenBank/DDBJ whole genome shotgun (WGS) entry which is preliminary data.</text>
</comment>
<proteinExistence type="predicted"/>
<protein>
    <submittedName>
        <fullName evidence="1">Uncharacterized protein</fullName>
    </submittedName>
</protein>
<dbReference type="PANTHER" id="PTHR48475">
    <property type="entry name" value="RIBONUCLEASE H"/>
    <property type="match status" value="1"/>
</dbReference>
<accession>A0A438DVZ0</accession>
<name>A0A438DVZ0_VITVI</name>
<sequence length="163" mass="18987">MCSTNEVNSGWMHDIVKYLQTGELPKDEKQAHKLRIQATCFTLINDQLYRRSFRGLYLTCLSELKAKYVMAELHEGVYENHLDGQTLAHYAYTKWAEAKSYANIKDKDVSKFVWKNIVCRVDPQFVPLAHVFEIRLQCSIVVPWWPIATHTTYIFLSHLGDFG</sequence>
<reference evidence="1 2" key="1">
    <citation type="journal article" date="2018" name="PLoS Genet.">
        <title>Population sequencing reveals clonal diversity and ancestral inbreeding in the grapevine cultivar Chardonnay.</title>
        <authorList>
            <person name="Roach M.J."/>
            <person name="Johnson D.L."/>
            <person name="Bohlmann J."/>
            <person name="van Vuuren H.J."/>
            <person name="Jones S.J."/>
            <person name="Pretorius I.S."/>
            <person name="Schmidt S.A."/>
            <person name="Borneman A.R."/>
        </authorList>
    </citation>
    <scope>NUCLEOTIDE SEQUENCE [LARGE SCALE GENOMIC DNA]</scope>
    <source>
        <strain evidence="2">cv. Chardonnay</strain>
        <tissue evidence="1">Leaf</tissue>
    </source>
</reference>
<dbReference type="EMBL" id="QGNW01001483">
    <property type="protein sequence ID" value="RVW39448.1"/>
    <property type="molecule type" value="Genomic_DNA"/>
</dbReference>
<dbReference type="AlphaFoldDB" id="A0A438DVZ0"/>
<evidence type="ECO:0000313" key="1">
    <source>
        <dbReference type="EMBL" id="RVW39448.1"/>
    </source>
</evidence>
<organism evidence="1 2">
    <name type="scientific">Vitis vinifera</name>
    <name type="common">Grape</name>
    <dbReference type="NCBI Taxonomy" id="29760"/>
    <lineage>
        <taxon>Eukaryota</taxon>
        <taxon>Viridiplantae</taxon>
        <taxon>Streptophyta</taxon>
        <taxon>Embryophyta</taxon>
        <taxon>Tracheophyta</taxon>
        <taxon>Spermatophyta</taxon>
        <taxon>Magnoliopsida</taxon>
        <taxon>eudicotyledons</taxon>
        <taxon>Gunneridae</taxon>
        <taxon>Pentapetalae</taxon>
        <taxon>rosids</taxon>
        <taxon>Vitales</taxon>
        <taxon>Vitaceae</taxon>
        <taxon>Viteae</taxon>
        <taxon>Vitis</taxon>
    </lineage>
</organism>
<dbReference type="Proteomes" id="UP000288805">
    <property type="component" value="Unassembled WGS sequence"/>
</dbReference>
<gene>
    <name evidence="1" type="ORF">CK203_106556</name>
</gene>
<dbReference type="PANTHER" id="PTHR48475:SF2">
    <property type="entry name" value="RIBONUCLEASE H"/>
    <property type="match status" value="1"/>
</dbReference>
<evidence type="ECO:0000313" key="2">
    <source>
        <dbReference type="Proteomes" id="UP000288805"/>
    </source>
</evidence>